<feature type="compositionally biased region" description="Low complexity" evidence="1">
    <location>
        <begin position="1086"/>
        <end position="1095"/>
    </location>
</feature>
<accession>A0AAD3MGT1</accession>
<feature type="region of interest" description="Disordered" evidence="1">
    <location>
        <begin position="450"/>
        <end position="618"/>
    </location>
</feature>
<sequence>MELHCRRLEEEVQQVWAREELKPQLSPKPWKGDRPAQDARLHLADAANREILFVEIWQPQALFLEGLRQREGAGPADRPPPPGRTGPAGISMSLGLEAVTYRALLDSESLRGDISLLNQSRNISSKDAVFCPLGFKKNYQTPLTASHKTTSLLSHRVITGTAPTVIHATARNNSCNRKPVTFNETPKILKKPKDADTKSEAWETSYPKILQDGAVENFRPQEVHEKVTYAEPLSPPNEQEDFAQITSGDKEGEEECNSIHDKTPKETPVVESFVIYQVGSGLSSEPSFNGDASHHQFTTPDLTPYHVRMTENVCVYSDESDKDVPCEISVQKEDVQQPPALTDAGGNTECTGKAVEHVQGETSDSETDAVLDPTFESRTSSPASECEPGESVFNQLTDCSRDENCSNDDAVEIRQEISCSVLRTNEADVEDKLYPDGEEMDTWDSVIERKVDLRTDDGIKKDEAEGQHAEPEEDISAREAEHEKREISFDAATDLQDDNVSTSVMDTEVDDDEQHAALNQENDREDKEEGDDEEEDSQNVCVSWRTELESDSYAQDNTLADTRPLIRYKSDETDAITQASHMEESESSEGEQERKMGETGSGMWNEGKSKRSGTMEDLCEEVEGETLDEEYDLGYTHTEDRDVDHSITVGENATSVNDTENAEELIKNVSEGYSDEETEEFTKPMVPTNVDYDEELETDRLVEQELENLSTDCYSAYFAQQQVSESEEMLQGEYEEAEKTNSDDMSFCAESGVRVNNELASTTITDQPYENLCFSDSSVESQTDTLADEEVQHNDQDDTGAPERREEEDEHNVSMVTHADVTGNCSSFSDFIITPDVVEINNSEDPNSVLQENLQDEAAPTEVKEVAPVEASKSQEHLVEDVEHQSFSDIPETAEWEVLENPSKDSEIRDQNERDQKCDNVPDSAEIYLHDDRGSDEVLTHKEEPLESSPDSVPDEKDIFLVKDSTELLNTHDKDNSLHSVFSSGIKNDFWVSSLETGAAYQPDDVCNEAAEQTNQNLGFGDDLVWGNSDNPNVVNGNSRVDTDLSKAVSTNKEQEQIHSEVKQVLCRDAVEGELGHSEESEVEVESWSSGEEPV</sequence>
<comment type="caution">
    <text evidence="2">The sequence shown here is derived from an EMBL/GenBank/DDBJ whole genome shotgun (WGS) entry which is preliminary data.</text>
</comment>
<evidence type="ECO:0000313" key="2">
    <source>
        <dbReference type="EMBL" id="GLD53241.1"/>
    </source>
</evidence>
<reference evidence="2" key="1">
    <citation type="submission" date="2022-08" db="EMBL/GenBank/DDBJ databases">
        <title>Genome sequencing of akame (Lates japonicus).</title>
        <authorList>
            <person name="Hashiguchi Y."/>
            <person name="Takahashi H."/>
        </authorList>
    </citation>
    <scope>NUCLEOTIDE SEQUENCE</scope>
    <source>
        <strain evidence="2">Kochi</strain>
    </source>
</reference>
<feature type="region of interest" description="Disordered" evidence="1">
    <location>
        <begin position="670"/>
        <end position="689"/>
    </location>
</feature>
<proteinExistence type="predicted"/>
<protein>
    <submittedName>
        <fullName evidence="2">Nestin-like protein</fullName>
    </submittedName>
</protein>
<feature type="region of interest" description="Disordered" evidence="1">
    <location>
        <begin position="1071"/>
        <end position="1095"/>
    </location>
</feature>
<evidence type="ECO:0000256" key="1">
    <source>
        <dbReference type="SAM" id="MobiDB-lite"/>
    </source>
</evidence>
<dbReference type="AlphaFoldDB" id="A0AAD3MGT1"/>
<feature type="compositionally biased region" description="Polar residues" evidence="1">
    <location>
        <begin position="649"/>
        <end position="659"/>
    </location>
</feature>
<feature type="compositionally biased region" description="Basic and acidic residues" evidence="1">
    <location>
        <begin position="790"/>
        <end position="805"/>
    </location>
</feature>
<feature type="region of interest" description="Disordered" evidence="1">
    <location>
        <begin position="777"/>
        <end position="812"/>
    </location>
</feature>
<gene>
    <name evidence="2" type="ORF">AKAME5_000602100</name>
</gene>
<feature type="region of interest" description="Disordered" evidence="1">
    <location>
        <begin position="638"/>
        <end position="662"/>
    </location>
</feature>
<dbReference type="EMBL" id="BRZM01000016">
    <property type="protein sequence ID" value="GLD53241.1"/>
    <property type="molecule type" value="Genomic_DNA"/>
</dbReference>
<evidence type="ECO:0000313" key="3">
    <source>
        <dbReference type="Proteomes" id="UP001279410"/>
    </source>
</evidence>
<feature type="compositionally biased region" description="Basic and acidic residues" evidence="1">
    <location>
        <begin position="902"/>
        <end position="920"/>
    </location>
</feature>
<feature type="compositionally biased region" description="Basic and acidic residues" evidence="1">
    <location>
        <begin position="1071"/>
        <end position="1080"/>
    </location>
</feature>
<feature type="region of interest" description="Disordered" evidence="1">
    <location>
        <begin position="71"/>
        <end position="91"/>
    </location>
</feature>
<organism evidence="2 3">
    <name type="scientific">Lates japonicus</name>
    <name type="common">Japanese lates</name>
    <dbReference type="NCBI Taxonomy" id="270547"/>
    <lineage>
        <taxon>Eukaryota</taxon>
        <taxon>Metazoa</taxon>
        <taxon>Chordata</taxon>
        <taxon>Craniata</taxon>
        <taxon>Vertebrata</taxon>
        <taxon>Euteleostomi</taxon>
        <taxon>Actinopterygii</taxon>
        <taxon>Neopterygii</taxon>
        <taxon>Teleostei</taxon>
        <taxon>Neoteleostei</taxon>
        <taxon>Acanthomorphata</taxon>
        <taxon>Carangaria</taxon>
        <taxon>Carangaria incertae sedis</taxon>
        <taxon>Centropomidae</taxon>
        <taxon>Lates</taxon>
    </lineage>
</organism>
<feature type="compositionally biased region" description="Basic and acidic residues" evidence="1">
    <location>
        <begin position="450"/>
        <end position="488"/>
    </location>
</feature>
<dbReference type="Proteomes" id="UP001279410">
    <property type="component" value="Unassembled WGS sequence"/>
</dbReference>
<feature type="compositionally biased region" description="Acidic residues" evidence="1">
    <location>
        <begin position="528"/>
        <end position="537"/>
    </location>
</feature>
<feature type="region of interest" description="Disordered" evidence="1">
    <location>
        <begin position="900"/>
        <end position="922"/>
    </location>
</feature>
<keyword evidence="3" id="KW-1185">Reference proteome</keyword>
<feature type="region of interest" description="Disordered" evidence="1">
    <location>
        <begin position="357"/>
        <end position="390"/>
    </location>
</feature>
<name>A0AAD3MGT1_LATJO</name>